<dbReference type="AlphaFoldDB" id="A0A0H5S423"/>
<dbReference type="SMART" id="SM00322">
    <property type="entry name" value="KH"/>
    <property type="match status" value="1"/>
</dbReference>
<proteinExistence type="predicted"/>
<reference evidence="4" key="1">
    <citation type="journal article" date="2007" name="Science">
        <title>Draft genome of the filarial nematode parasite Brugia malayi.</title>
        <authorList>
            <person name="Ghedin E."/>
            <person name="Wang S."/>
            <person name="Spiro D."/>
            <person name="Caler E."/>
            <person name="Zhao Q."/>
            <person name="Crabtree J."/>
            <person name="Allen J.E."/>
            <person name="Delcher A.L."/>
            <person name="Guiliano D.B."/>
            <person name="Miranda-Saavedra D."/>
            <person name="Angiuoli S.V."/>
            <person name="Creasy T."/>
            <person name="Amedeo P."/>
            <person name="Haas B."/>
            <person name="El-Sayed N.M."/>
            <person name="Wortman J.R."/>
            <person name="Feldblyum T."/>
            <person name="Tallon L."/>
            <person name="Schatz M."/>
            <person name="Shumway M."/>
            <person name="Koo H."/>
            <person name="Salzberg S.L."/>
            <person name="Schobel S."/>
            <person name="Pertea M."/>
            <person name="Pop M."/>
            <person name="White O."/>
            <person name="Barton G.J."/>
            <person name="Carlow C.K."/>
            <person name="Crawford M.J."/>
            <person name="Daub J."/>
            <person name="Dimmic M.W."/>
            <person name="Estes C.F."/>
            <person name="Foster J.M."/>
            <person name="Ganatra M."/>
            <person name="Gregory W.F."/>
            <person name="Johnson N.M."/>
            <person name="Jin J."/>
            <person name="Komuniecki R."/>
            <person name="Korf I."/>
            <person name="Kumar S."/>
            <person name="Laney S."/>
            <person name="Li B.W."/>
            <person name="Li W."/>
            <person name="Lindblom T.H."/>
            <person name="Lustigman S."/>
            <person name="Ma D."/>
            <person name="Maina C.V."/>
            <person name="Martin D.M."/>
            <person name="McCarter J.P."/>
            <person name="McReynolds L."/>
            <person name="Mitreva M."/>
            <person name="Nutman T.B."/>
            <person name="Parkinson J."/>
            <person name="Peregrin-Alvarez J.M."/>
            <person name="Poole C."/>
            <person name="Ren Q."/>
            <person name="Saunders L."/>
            <person name="Sluder A.E."/>
            <person name="Smith K."/>
            <person name="Stanke M."/>
            <person name="Unnasch T.R."/>
            <person name="Ware J."/>
            <person name="Wei A.D."/>
            <person name="Weil G."/>
            <person name="Williams D.J."/>
            <person name="Zhang Y."/>
            <person name="Williams S.A."/>
            <person name="Fraser-Liggett C."/>
            <person name="Slatko B."/>
            <person name="Blaxter M.L."/>
            <person name="Scott A.L."/>
        </authorList>
    </citation>
    <scope>NUCLEOTIDE SEQUENCE</scope>
    <source>
        <strain evidence="4">FR3</strain>
    </source>
</reference>
<feature type="compositionally biased region" description="Low complexity" evidence="2">
    <location>
        <begin position="95"/>
        <end position="107"/>
    </location>
</feature>
<dbReference type="Pfam" id="PF00013">
    <property type="entry name" value="KH_1"/>
    <property type="match status" value="1"/>
</dbReference>
<dbReference type="Pfam" id="PF10469">
    <property type="entry name" value="AKAP7_NLS"/>
    <property type="match status" value="1"/>
</dbReference>
<evidence type="ECO:0000259" key="3">
    <source>
        <dbReference type="SMART" id="SM00322"/>
    </source>
</evidence>
<evidence type="ECO:0000313" key="4">
    <source>
        <dbReference type="EMBL" id="CRZ22961.1"/>
    </source>
</evidence>
<dbReference type="SUPFAM" id="SSF54791">
    <property type="entry name" value="Eukaryotic type KH-domain (KH-domain type I)"/>
    <property type="match status" value="1"/>
</dbReference>
<dbReference type="GO" id="GO:0006307">
    <property type="term" value="P:DNA alkylation repair"/>
    <property type="evidence" value="ECO:0007669"/>
    <property type="project" value="InterPro"/>
</dbReference>
<dbReference type="InterPro" id="IPR009097">
    <property type="entry name" value="Cyclic_Pdiesterase"/>
</dbReference>
<protein>
    <submittedName>
        <fullName evidence="4">Bm2325</fullName>
    </submittedName>
</protein>
<sequence>MNLSKTTIKLFRHFQRLLLGSFQKDNLPIILSMNFPLFVPTYEIDGRIYRRNIQKTRRNEYEVNFGTSDTADLYGESDSCGSAVNALNSSDETRTMTSESSDLLTTDMTDETDEDQLEQNEEFIVNYNKKTKKWTAKIKIPVLLRRFVIGPKGSMKRKIEEETSCRLNFPTKKKKKHPVEIVSMTSEESVMRCRDRIHLIIHGARDRASYTHFISIPMTHETIKDNFLKFMNTVKNDEELSDSCREETVFQEPRKLHLTITMLSLLDISEEKSISDSLEKIINTRVSEILNGKPLEVEIKGLEIMNDDPTRVNVLYALTSSDKLANVVDTIAHAMSDTGFAPQQDSVKIHLTLMNTRYMWEKKKKRGRMDVAKLLEKYRNYDFGKVTITEVHISILNGSADEHGYYSSIGTFKLNGIIDGT</sequence>
<evidence type="ECO:0000256" key="2">
    <source>
        <dbReference type="SAM" id="MobiDB-lite"/>
    </source>
</evidence>
<dbReference type="InterPro" id="IPR009210">
    <property type="entry name" value="ASCC1"/>
</dbReference>
<dbReference type="GO" id="GO:0006355">
    <property type="term" value="P:regulation of DNA-templated transcription"/>
    <property type="evidence" value="ECO:0007669"/>
    <property type="project" value="TreeGrafter"/>
</dbReference>
<reference evidence="4" key="2">
    <citation type="submission" date="2012-12" db="EMBL/GenBank/DDBJ databases">
        <authorList>
            <person name="Gao Y.W."/>
            <person name="Fan S.T."/>
            <person name="Sun H.T."/>
            <person name="Wang Z."/>
            <person name="Gao X.L."/>
            <person name="Li Y.G."/>
            <person name="Wang T.C."/>
            <person name="Zhang K."/>
            <person name="Xu W.W."/>
            <person name="Yu Z.J."/>
            <person name="Xia X.Z."/>
        </authorList>
    </citation>
    <scope>NUCLEOTIDE SEQUENCE</scope>
    <source>
        <strain evidence="4">FR3</strain>
    </source>
</reference>
<dbReference type="Gene3D" id="3.30.1370.10">
    <property type="entry name" value="K Homology domain, type 1"/>
    <property type="match status" value="1"/>
</dbReference>
<dbReference type="InterPro" id="IPR004087">
    <property type="entry name" value="KH_dom"/>
</dbReference>
<dbReference type="InterPro" id="IPR036612">
    <property type="entry name" value="KH_dom_type_1_sf"/>
</dbReference>
<dbReference type="Gene3D" id="3.90.1140.10">
    <property type="entry name" value="Cyclic phosphodiesterase"/>
    <property type="match status" value="1"/>
</dbReference>
<dbReference type="PANTHER" id="PTHR13360">
    <property type="entry name" value="ACTIVATING SIGNAL COINTEGRATOR 1 COMPLEX SUBUNIT 1"/>
    <property type="match status" value="1"/>
</dbReference>
<feature type="region of interest" description="Disordered" evidence="2">
    <location>
        <begin position="88"/>
        <end position="108"/>
    </location>
</feature>
<accession>A0A0H5S423</accession>
<dbReference type="EMBL" id="LN856772">
    <property type="protein sequence ID" value="CRZ22961.1"/>
    <property type="molecule type" value="Genomic_DNA"/>
</dbReference>
<dbReference type="PROSITE" id="PS50084">
    <property type="entry name" value="KH_TYPE_1"/>
    <property type="match status" value="1"/>
</dbReference>
<dbReference type="PANTHER" id="PTHR13360:SF1">
    <property type="entry name" value="ACTIVATING SIGNAL COINTEGRATOR 1 COMPLEX SUBUNIT 1"/>
    <property type="match status" value="1"/>
</dbReference>
<dbReference type="SUPFAM" id="SSF55144">
    <property type="entry name" value="LigT-like"/>
    <property type="match status" value="1"/>
</dbReference>
<feature type="domain" description="K Homology" evidence="3">
    <location>
        <begin position="132"/>
        <end position="202"/>
    </location>
</feature>
<name>A0A0H5S423_BRUMA</name>
<dbReference type="InterPro" id="IPR004088">
    <property type="entry name" value="KH_dom_type_1"/>
</dbReference>
<dbReference type="GO" id="GO:0003723">
    <property type="term" value="F:RNA binding"/>
    <property type="evidence" value="ECO:0007669"/>
    <property type="project" value="UniProtKB-UniRule"/>
</dbReference>
<dbReference type="InterPro" id="IPR019510">
    <property type="entry name" value="AKAP7-like_phosphoesterase"/>
</dbReference>
<dbReference type="CDD" id="cd00105">
    <property type="entry name" value="KH-I"/>
    <property type="match status" value="1"/>
</dbReference>
<keyword evidence="1" id="KW-0694">RNA-binding</keyword>
<evidence type="ECO:0000256" key="1">
    <source>
        <dbReference type="PROSITE-ProRule" id="PRU00117"/>
    </source>
</evidence>
<dbReference type="GO" id="GO:0005634">
    <property type="term" value="C:nucleus"/>
    <property type="evidence" value="ECO:0007669"/>
    <property type="project" value="TreeGrafter"/>
</dbReference>
<organism evidence="4">
    <name type="scientific">Brugia malayi</name>
    <name type="common">Filarial nematode worm</name>
    <dbReference type="NCBI Taxonomy" id="6279"/>
    <lineage>
        <taxon>Eukaryota</taxon>
        <taxon>Metazoa</taxon>
        <taxon>Ecdysozoa</taxon>
        <taxon>Nematoda</taxon>
        <taxon>Chromadorea</taxon>
        <taxon>Rhabditida</taxon>
        <taxon>Spirurina</taxon>
        <taxon>Spiruromorpha</taxon>
        <taxon>Filarioidea</taxon>
        <taxon>Onchocercidae</taxon>
        <taxon>Brugia</taxon>
    </lineage>
</organism>
<gene>
    <name evidence="4" type="ORF">Bm2325</name>
    <name evidence="4" type="ORF">BM_Bm2325</name>
</gene>